<feature type="domain" description="AAA+ ATPase" evidence="1">
    <location>
        <begin position="30"/>
        <end position="409"/>
    </location>
</feature>
<evidence type="ECO:0000313" key="2">
    <source>
        <dbReference type="EMBL" id="MDD1150245.1"/>
    </source>
</evidence>
<sequence>MISSFQKDGITIPLTRSPALGPDGAPLYAADSMTLLVGPNGSGKTRIMIGLASGLTRKAQTGEHPVRINWESELDHDSTCVVYYTPVPYHLPAPRKSKQYRVIKTSLTTTEMPPSDEHKHIIDLLKIEFGMEARKVLTLPKLSEMDISEIMSQAFSQYRGVTNEWIIPFLERHKELNKRATLPDGTRDWGMEESLRKQRSELTNDFAMVLQNRIGPDFPLRIRAFSHLQSGRSQSISAQNQILESLGFTFKRPTSKSPTVPKKKFDETLIKLKELAWILNDPGVTKSAYYVDDEQSERLKSLQLGKLGQLSLTELSSGAAALIHQFSSIDIACNELLREKPYENLVLLIDEGDAFLHLGWQQKYVDYLDKTAALLKRKFNSVQIILATHSPVLMSDFPRECISILDRKNWLEDLVDGTTTLSPSESFGAPLDAVVRQVGQTGTMGTFAARAIKSVVEEISRGSQVSPERIDMIGDTVIRRQVANTVFEQQLQKPEA</sequence>
<gene>
    <name evidence="2" type="ORF">M5G25_18320</name>
</gene>
<name>A0ABT5Q8H4_9PSED</name>
<dbReference type="EMBL" id="JAMDGR010000014">
    <property type="protein sequence ID" value="MDD1150245.1"/>
    <property type="molecule type" value="Genomic_DNA"/>
</dbReference>
<keyword evidence="3" id="KW-1185">Reference proteome</keyword>
<dbReference type="PANTHER" id="PTHR43581:SF4">
    <property type="entry name" value="ATP_GTP PHOSPHATASE"/>
    <property type="match status" value="1"/>
</dbReference>
<dbReference type="Gene3D" id="3.40.50.300">
    <property type="entry name" value="P-loop containing nucleotide triphosphate hydrolases"/>
    <property type="match status" value="1"/>
</dbReference>
<accession>A0ABT5Q8H4</accession>
<dbReference type="SUPFAM" id="SSF52540">
    <property type="entry name" value="P-loop containing nucleoside triphosphate hydrolases"/>
    <property type="match status" value="1"/>
</dbReference>
<dbReference type="InterPro" id="IPR051396">
    <property type="entry name" value="Bact_Antivir_Def_Nuclease"/>
</dbReference>
<dbReference type="RefSeq" id="WP_273923582.1">
    <property type="nucleotide sequence ID" value="NZ_JAMDGR010000014.1"/>
</dbReference>
<evidence type="ECO:0000313" key="3">
    <source>
        <dbReference type="Proteomes" id="UP001217610"/>
    </source>
</evidence>
<dbReference type="Proteomes" id="UP001217610">
    <property type="component" value="Unassembled WGS sequence"/>
</dbReference>
<proteinExistence type="predicted"/>
<dbReference type="InterPro" id="IPR003593">
    <property type="entry name" value="AAA+_ATPase"/>
</dbReference>
<dbReference type="InterPro" id="IPR027417">
    <property type="entry name" value="P-loop_NTPase"/>
</dbReference>
<protein>
    <submittedName>
        <fullName evidence="2">AAA family ATPase</fullName>
    </submittedName>
</protein>
<dbReference type="Pfam" id="PF13304">
    <property type="entry name" value="AAA_21"/>
    <property type="match status" value="1"/>
</dbReference>
<organism evidence="2 3">
    <name type="scientific">Pseudomonas idahonensis</name>
    <dbReference type="NCBI Taxonomy" id="2942628"/>
    <lineage>
        <taxon>Bacteria</taxon>
        <taxon>Pseudomonadati</taxon>
        <taxon>Pseudomonadota</taxon>
        <taxon>Gammaproteobacteria</taxon>
        <taxon>Pseudomonadales</taxon>
        <taxon>Pseudomonadaceae</taxon>
        <taxon>Pseudomonas</taxon>
    </lineage>
</organism>
<dbReference type="SMART" id="SM00382">
    <property type="entry name" value="AAA"/>
    <property type="match status" value="1"/>
</dbReference>
<dbReference type="InterPro" id="IPR003959">
    <property type="entry name" value="ATPase_AAA_core"/>
</dbReference>
<evidence type="ECO:0000259" key="1">
    <source>
        <dbReference type="SMART" id="SM00382"/>
    </source>
</evidence>
<reference evidence="2 3" key="1">
    <citation type="submission" date="2022-05" db="EMBL/GenBank/DDBJ databases">
        <title>Novel Pseudomonas spp. Isolated from a Rainbow Trout Aquaculture Facility.</title>
        <authorList>
            <person name="Testerman T."/>
            <person name="Graf J."/>
        </authorList>
    </citation>
    <scope>NUCLEOTIDE SEQUENCE [LARGE SCALE GENOMIC DNA]</scope>
    <source>
        <strain evidence="2 3">ID357</strain>
    </source>
</reference>
<comment type="caution">
    <text evidence="2">The sequence shown here is derived from an EMBL/GenBank/DDBJ whole genome shotgun (WGS) entry which is preliminary data.</text>
</comment>
<dbReference type="PANTHER" id="PTHR43581">
    <property type="entry name" value="ATP/GTP PHOSPHATASE"/>
    <property type="match status" value="1"/>
</dbReference>